<dbReference type="AlphaFoldDB" id="A0A1G9JNB9"/>
<reference evidence="1 2" key="1">
    <citation type="submission" date="2016-10" db="EMBL/GenBank/DDBJ databases">
        <authorList>
            <person name="de Groot N.N."/>
        </authorList>
    </citation>
    <scope>NUCLEOTIDE SEQUENCE [LARGE SCALE GENOMIC DNA]</scope>
    <source>
        <strain evidence="1 2">JCM 21544</strain>
    </source>
</reference>
<keyword evidence="2" id="KW-1185">Reference proteome</keyword>
<evidence type="ECO:0000313" key="1">
    <source>
        <dbReference type="EMBL" id="SDL39087.1"/>
    </source>
</evidence>
<dbReference type="Proteomes" id="UP000198706">
    <property type="component" value="Unassembled WGS sequence"/>
</dbReference>
<evidence type="ECO:0000313" key="2">
    <source>
        <dbReference type="Proteomes" id="UP000198706"/>
    </source>
</evidence>
<dbReference type="RefSeq" id="WP_212633099.1">
    <property type="nucleotide sequence ID" value="NZ_FNFD01000020.1"/>
</dbReference>
<dbReference type="STRING" id="137658.SAMN05216186_1201"/>
<name>A0A1G9JNB9_9PSED</name>
<organism evidence="1 2">
    <name type="scientific">Pseudomonas indica</name>
    <dbReference type="NCBI Taxonomy" id="137658"/>
    <lineage>
        <taxon>Bacteria</taxon>
        <taxon>Pseudomonadati</taxon>
        <taxon>Pseudomonadota</taxon>
        <taxon>Gammaproteobacteria</taxon>
        <taxon>Pseudomonadales</taxon>
        <taxon>Pseudomonadaceae</taxon>
        <taxon>Pseudomonas</taxon>
    </lineage>
</organism>
<feature type="non-terminal residue" evidence="1">
    <location>
        <position position="60"/>
    </location>
</feature>
<proteinExistence type="predicted"/>
<sequence>MGAGAAAALLPVIADALAKSGLGESDQKALATLIATGVGTSVGSGSGGKVVAGGTAAGVE</sequence>
<gene>
    <name evidence="1" type="ORF">SAMN05216186_1201</name>
</gene>
<accession>A0A1G9JNB9</accession>
<dbReference type="EMBL" id="FNFD01000020">
    <property type="protein sequence ID" value="SDL39087.1"/>
    <property type="molecule type" value="Genomic_DNA"/>
</dbReference>
<protein>
    <submittedName>
        <fullName evidence="1">Filamentous hemagglutinin</fullName>
    </submittedName>
</protein>